<evidence type="ECO:0000313" key="2">
    <source>
        <dbReference type="Proteomes" id="UP000436522"/>
    </source>
</evidence>
<evidence type="ECO:0000313" key="1">
    <source>
        <dbReference type="EMBL" id="GFE49222.1"/>
    </source>
</evidence>
<protein>
    <submittedName>
        <fullName evidence="1">Uncharacterized protein</fullName>
    </submittedName>
</protein>
<sequence>MDQVLKIRLKEAVHVDQDRLAALYAELGDIGAEDVVCRAMEEMALRLSHCNRLFAAHNYDDLRKCARSLIAIGDQIGMHALTRVAHDVISTIDAGDGPAVSATLARLIRIGEQSLTAIWDLQDITI</sequence>
<proteinExistence type="predicted"/>
<dbReference type="RefSeq" id="WP_174238994.1">
    <property type="nucleotide sequence ID" value="NZ_BLIV01000002.1"/>
</dbReference>
<dbReference type="SUPFAM" id="SSF47226">
    <property type="entry name" value="Histidine-containing phosphotransfer domain, HPT domain"/>
    <property type="match status" value="1"/>
</dbReference>
<dbReference type="InterPro" id="IPR036641">
    <property type="entry name" value="HPT_dom_sf"/>
</dbReference>
<dbReference type="Gene3D" id="1.20.120.160">
    <property type="entry name" value="HPT domain"/>
    <property type="match status" value="1"/>
</dbReference>
<dbReference type="EMBL" id="BLIV01000002">
    <property type="protein sequence ID" value="GFE49222.1"/>
    <property type="molecule type" value="Genomic_DNA"/>
</dbReference>
<dbReference type="Proteomes" id="UP000436522">
    <property type="component" value="Unassembled WGS sequence"/>
</dbReference>
<name>A0A640VNH9_9RHOB</name>
<organism evidence="1 2">
    <name type="scientific">Roseobacter cerasinus</name>
    <dbReference type="NCBI Taxonomy" id="2602289"/>
    <lineage>
        <taxon>Bacteria</taxon>
        <taxon>Pseudomonadati</taxon>
        <taxon>Pseudomonadota</taxon>
        <taxon>Alphaproteobacteria</taxon>
        <taxon>Rhodobacterales</taxon>
        <taxon>Roseobacteraceae</taxon>
        <taxon>Roseobacter</taxon>
    </lineage>
</organism>
<accession>A0A640VNH9</accession>
<keyword evidence="2" id="KW-1185">Reference proteome</keyword>
<gene>
    <name evidence="1" type="ORF">So717_09750</name>
</gene>
<dbReference type="GO" id="GO:0000160">
    <property type="term" value="P:phosphorelay signal transduction system"/>
    <property type="evidence" value="ECO:0007669"/>
    <property type="project" value="InterPro"/>
</dbReference>
<dbReference type="AlphaFoldDB" id="A0A640VNH9"/>
<reference evidence="1 2" key="1">
    <citation type="submission" date="2019-12" db="EMBL/GenBank/DDBJ databases">
        <title>Roseobacter cerasinus sp. nov., isolated from seawater around aquaculture.</title>
        <authorList>
            <person name="Muramatsu S."/>
            <person name="Takabe Y."/>
            <person name="Mori K."/>
            <person name="Takaichi S."/>
            <person name="Hanada S."/>
        </authorList>
    </citation>
    <scope>NUCLEOTIDE SEQUENCE [LARGE SCALE GENOMIC DNA]</scope>
    <source>
        <strain evidence="1 2">AI77</strain>
    </source>
</reference>
<comment type="caution">
    <text evidence="1">The sequence shown here is derived from an EMBL/GenBank/DDBJ whole genome shotgun (WGS) entry which is preliminary data.</text>
</comment>